<evidence type="ECO:0000313" key="4">
    <source>
        <dbReference type="Proteomes" id="UP001597299"/>
    </source>
</evidence>
<dbReference type="Gene3D" id="2.60.120.260">
    <property type="entry name" value="Galactose-binding domain-like"/>
    <property type="match status" value="2"/>
</dbReference>
<feature type="signal peptide" evidence="1">
    <location>
        <begin position="1"/>
        <end position="30"/>
    </location>
</feature>
<organism evidence="3 4">
    <name type="scientific">Ancylobacter oerskovii</name>
    <dbReference type="NCBI Taxonomy" id="459519"/>
    <lineage>
        <taxon>Bacteria</taxon>
        <taxon>Pseudomonadati</taxon>
        <taxon>Pseudomonadota</taxon>
        <taxon>Alphaproteobacteria</taxon>
        <taxon>Hyphomicrobiales</taxon>
        <taxon>Xanthobacteraceae</taxon>
        <taxon>Ancylobacter</taxon>
    </lineage>
</organism>
<evidence type="ECO:0000256" key="2">
    <source>
        <dbReference type="SAM" id="MobiDB-lite"/>
    </source>
</evidence>
<keyword evidence="4" id="KW-1185">Reference proteome</keyword>
<feature type="compositionally biased region" description="Low complexity" evidence="2">
    <location>
        <begin position="97"/>
        <end position="106"/>
    </location>
</feature>
<evidence type="ECO:0000256" key="1">
    <source>
        <dbReference type="RuleBase" id="RU365021"/>
    </source>
</evidence>
<comment type="function">
    <text evidence="1">Binds the cellulose synthase activator, bis-(3'-5') cyclic diguanylic acid (c-di-GMP).</text>
</comment>
<feature type="chain" id="PRO_5044973500" description="Cyclic di-GMP-binding protein" evidence="1">
    <location>
        <begin position="31"/>
        <end position="889"/>
    </location>
</feature>
<comment type="subunit">
    <text evidence="1">Tightly associated with the cellulose synthase catalytic subunit.</text>
</comment>
<reference evidence="4" key="1">
    <citation type="journal article" date="2019" name="Int. J. Syst. Evol. Microbiol.">
        <title>The Global Catalogue of Microorganisms (GCM) 10K type strain sequencing project: providing services to taxonomists for standard genome sequencing and annotation.</title>
        <authorList>
            <consortium name="The Broad Institute Genomics Platform"/>
            <consortium name="The Broad Institute Genome Sequencing Center for Infectious Disease"/>
            <person name="Wu L."/>
            <person name="Ma J."/>
        </authorList>
    </citation>
    <scope>NUCLEOTIDE SEQUENCE [LARGE SCALE GENOMIC DNA]</scope>
    <source>
        <strain evidence="4">CCM 7435</strain>
    </source>
</reference>
<comment type="pathway">
    <text evidence="1">Glycan metabolism; bacterial cellulose biosynthesis.</text>
</comment>
<feature type="compositionally biased region" description="Low complexity" evidence="2">
    <location>
        <begin position="48"/>
        <end position="63"/>
    </location>
</feature>
<keyword evidence="1" id="KW-0732">Signal</keyword>
<keyword evidence="1" id="KW-1133">Transmembrane helix</keyword>
<keyword evidence="1" id="KW-0973">c-di-GMP</keyword>
<keyword evidence="1" id="KW-0135">Cellulose biosynthesis</keyword>
<keyword evidence="1" id="KW-1003">Cell membrane</keyword>
<evidence type="ECO:0000313" key="3">
    <source>
        <dbReference type="EMBL" id="MFD2139291.1"/>
    </source>
</evidence>
<feature type="region of interest" description="Disordered" evidence="2">
    <location>
        <begin position="696"/>
        <end position="715"/>
    </location>
</feature>
<feature type="compositionally biased region" description="Pro residues" evidence="2">
    <location>
        <begin position="85"/>
        <end position="96"/>
    </location>
</feature>
<comment type="similarity">
    <text evidence="1">Belongs to the AcsB/BcsB family.</text>
</comment>
<dbReference type="InterPro" id="IPR018513">
    <property type="entry name" value="Cell_synthase_bac"/>
</dbReference>
<gene>
    <name evidence="3" type="ORF">ACFSNC_02645</name>
</gene>
<dbReference type="Pfam" id="PF03170">
    <property type="entry name" value="BcsB"/>
    <property type="match status" value="1"/>
</dbReference>
<keyword evidence="1" id="KW-0812">Transmembrane</keyword>
<accession>A0ABW4YSI9</accession>
<name>A0ABW4YSI9_9HYPH</name>
<protein>
    <recommendedName>
        <fullName evidence="1">Cyclic di-GMP-binding protein</fullName>
    </recommendedName>
    <alternativeName>
        <fullName evidence="1">Cellulose synthase regulatory subunit</fullName>
    </alternativeName>
</protein>
<sequence length="889" mass="93096">MRARLPLRRAAALALAAALLGLTPPGPATAQQGSPAAGQGTGQFQMTPPLGGAARPPAAGAPPVSVPMTVPGADGRGTPSAVAQPPIPQSPAPQSPAPGAAPSTQAPAPPAAQAPAAAPFQMIPGQPAPAPLAPVASQPAAPQRPDRFLIPQARMVFAGEVSSRAFVIYATQEEAARQATFLLSYLNAVVVMPEASRIRVTINGQTVVETPISSSQEPSRIAAPIPRGTLRAGANLVRIDVQQRHRIDCAVNATYELWTEINNEGTGISYAGGRPKIAGGLDDLAAVGFDAKGMTHIRVITPGSVEGAAPRVLRAVQGLGLRGLFPNAAVSLVEGAAGPAPAGTLNVVIGPAGELPRLMANPPAEARQRPVASLVDDSRIGGPTLVLSGPAAADVDRAIDRLNDVMLNQNDSIPTATSFAPNAPLFKGARRLRLAELGVTTQEFSGRRLRVEFQMALPADFFAEFYGNATLLLDVAFTAAVRPGSHVDVYVNRQIASNLPITTRGGGLMQHQPMQIPLRNFRPGINHLWLEVVLDTEADARCGPGATLPSDSRFVLFDSTEFAMDDFARIGTVPNLAALTADAFPYARDGAAPTAVVLARQDAPTLATAATLLARLARAHGRALPLDVSPAATSLAERNALFIGDIDHIPANVLDLVGINESTRSNWVVANDEEAAGGAGPANGYDGVLERFRARQAGSAARPAEPAGADDDTSTSEIYERWRNSVQNTGALRALADSFEGWLKRTFSISFESLRINQGQRVLYEPPPRSSVLMAQGSSPNGAAVWTLVTGRTPETLESGMARLAAEESWNRIGGQAAAFQAASGEVERHEVATRRFIVTAPLSLANIRMISANWLSTNIVPYALMLMVASLVLGIATFLLLRRLGRPS</sequence>
<feature type="region of interest" description="Disordered" evidence="2">
    <location>
        <begin position="25"/>
        <end position="143"/>
    </location>
</feature>
<dbReference type="Proteomes" id="UP001597299">
    <property type="component" value="Unassembled WGS sequence"/>
</dbReference>
<comment type="subcellular location">
    <subcellularLocation>
        <location evidence="1">Cell inner membrane</location>
    </subcellularLocation>
</comment>
<dbReference type="EMBL" id="JBHUHD010000001">
    <property type="protein sequence ID" value="MFD2139291.1"/>
    <property type="molecule type" value="Genomic_DNA"/>
</dbReference>
<keyword evidence="1" id="KW-0997">Cell inner membrane</keyword>
<proteinExistence type="inferred from homology"/>
<comment type="caution">
    <text evidence="3">The sequence shown here is derived from an EMBL/GenBank/DDBJ whole genome shotgun (WGS) entry which is preliminary data.</text>
</comment>
<dbReference type="RefSeq" id="WP_213353489.1">
    <property type="nucleotide sequence ID" value="NZ_JAHBGB010000036.1"/>
</dbReference>
<keyword evidence="1" id="KW-0472">Membrane</keyword>
<feature type="transmembrane region" description="Helical" evidence="1">
    <location>
        <begin position="860"/>
        <end position="882"/>
    </location>
</feature>